<proteinExistence type="predicted"/>
<feature type="chain" id="PRO_5012845657" evidence="1">
    <location>
        <begin position="31"/>
        <end position="263"/>
    </location>
</feature>
<dbReference type="PROSITE" id="PS51318">
    <property type="entry name" value="TAT"/>
    <property type="match status" value="1"/>
</dbReference>
<organism evidence="2 3">
    <name type="scientific">Aquiflexum balticum DSM 16537</name>
    <dbReference type="NCBI Taxonomy" id="758820"/>
    <lineage>
        <taxon>Bacteria</taxon>
        <taxon>Pseudomonadati</taxon>
        <taxon>Bacteroidota</taxon>
        <taxon>Cytophagia</taxon>
        <taxon>Cytophagales</taxon>
        <taxon>Cyclobacteriaceae</taxon>
        <taxon>Aquiflexum</taxon>
    </lineage>
</organism>
<accession>A0A1W2HA17</accession>
<gene>
    <name evidence="2" type="ORF">SAMN00777080_4193</name>
</gene>
<dbReference type="STRING" id="758820.SAMN00777080_4193"/>
<dbReference type="Gene3D" id="3.60.21.10">
    <property type="match status" value="1"/>
</dbReference>
<sequence length="263" mass="29551">MNFSRRLFLKKSIAASVVSALIPIPSAVLALGDSKSISWVQVSSEMDGETIRNLIESSYVRKSSPIFVSTGRYSGAKEMMTDLSSKPITQLINFDPSLLQLSEEDLQKRIADTPYPLINSNFEKSSRCALSALKEKLIIKLNGEKMGVLGIAFTGSNQSITQILNIIQSKSQELKNEGCDKVICLLENPKDVFPYLGYRDFVENSQNVDWFFTDSDKSDKSKCFSFRNKDNQEVFLQVHSENSKNLGVTTINMYQGIFNHYII</sequence>
<feature type="signal peptide" evidence="1">
    <location>
        <begin position="1"/>
        <end position="30"/>
    </location>
</feature>
<dbReference type="SUPFAM" id="SSF56300">
    <property type="entry name" value="Metallo-dependent phosphatases"/>
    <property type="match status" value="1"/>
</dbReference>
<keyword evidence="3" id="KW-1185">Reference proteome</keyword>
<name>A0A1W2HA17_9BACT</name>
<dbReference type="RefSeq" id="WP_084122398.1">
    <property type="nucleotide sequence ID" value="NZ_LT838813.1"/>
</dbReference>
<dbReference type="InterPro" id="IPR029052">
    <property type="entry name" value="Metallo-depent_PP-like"/>
</dbReference>
<keyword evidence="1" id="KW-0732">Signal</keyword>
<reference evidence="3" key="1">
    <citation type="submission" date="2017-04" db="EMBL/GenBank/DDBJ databases">
        <authorList>
            <person name="Varghese N."/>
            <person name="Submissions S."/>
        </authorList>
    </citation>
    <scope>NUCLEOTIDE SEQUENCE [LARGE SCALE GENOMIC DNA]</scope>
    <source>
        <strain evidence="3">DSM 16537</strain>
    </source>
</reference>
<evidence type="ECO:0000256" key="1">
    <source>
        <dbReference type="SAM" id="SignalP"/>
    </source>
</evidence>
<dbReference type="InterPro" id="IPR006311">
    <property type="entry name" value="TAT_signal"/>
</dbReference>
<dbReference type="AlphaFoldDB" id="A0A1W2HA17"/>
<protein>
    <submittedName>
        <fullName evidence="2">Uncharacterized protein</fullName>
    </submittedName>
</protein>
<dbReference type="Proteomes" id="UP000192333">
    <property type="component" value="Chromosome I"/>
</dbReference>
<evidence type="ECO:0000313" key="3">
    <source>
        <dbReference type="Proteomes" id="UP000192333"/>
    </source>
</evidence>
<dbReference type="EMBL" id="LT838813">
    <property type="protein sequence ID" value="SMD45538.1"/>
    <property type="molecule type" value="Genomic_DNA"/>
</dbReference>
<evidence type="ECO:0000313" key="2">
    <source>
        <dbReference type="EMBL" id="SMD45538.1"/>
    </source>
</evidence>